<gene>
    <name evidence="6" type="ORF">ACFSR3_11565</name>
</gene>
<dbReference type="EMBL" id="JBHUMD010000026">
    <property type="protein sequence ID" value="MFD2602696.1"/>
    <property type="molecule type" value="Genomic_DNA"/>
</dbReference>
<comment type="catalytic activity">
    <reaction evidence="3">
        <text>L-methionyl-[protein] + [thioredoxin]-disulfide + H2O = L-methionyl-(S)-S-oxide-[protein] + [thioredoxin]-dithiol</text>
        <dbReference type="Rhea" id="RHEA:14217"/>
        <dbReference type="Rhea" id="RHEA-COMP:10698"/>
        <dbReference type="Rhea" id="RHEA-COMP:10700"/>
        <dbReference type="Rhea" id="RHEA-COMP:12313"/>
        <dbReference type="Rhea" id="RHEA-COMP:12315"/>
        <dbReference type="ChEBI" id="CHEBI:15377"/>
        <dbReference type="ChEBI" id="CHEBI:16044"/>
        <dbReference type="ChEBI" id="CHEBI:29950"/>
        <dbReference type="ChEBI" id="CHEBI:44120"/>
        <dbReference type="ChEBI" id="CHEBI:50058"/>
        <dbReference type="EC" id="1.8.4.11"/>
    </reaction>
</comment>
<dbReference type="PANTHER" id="PTHR43774">
    <property type="entry name" value="PEPTIDE METHIONINE SULFOXIDE REDUCTASE"/>
    <property type="match status" value="1"/>
</dbReference>
<dbReference type="InterPro" id="IPR036509">
    <property type="entry name" value="Met_Sox_Rdtase_MsrA_sf"/>
</dbReference>
<name>A0ABW5NVF9_9FLAO</name>
<organism evidence="6 7">
    <name type="scientific">Flavobacterium suzhouense</name>
    <dbReference type="NCBI Taxonomy" id="1529638"/>
    <lineage>
        <taxon>Bacteria</taxon>
        <taxon>Pseudomonadati</taxon>
        <taxon>Bacteroidota</taxon>
        <taxon>Flavobacteriia</taxon>
        <taxon>Flavobacteriales</taxon>
        <taxon>Flavobacteriaceae</taxon>
        <taxon>Flavobacterium</taxon>
    </lineage>
</organism>
<dbReference type="PANTHER" id="PTHR43774:SF1">
    <property type="entry name" value="PEPTIDE METHIONINE SULFOXIDE REDUCTASE MSRA 2"/>
    <property type="match status" value="1"/>
</dbReference>
<evidence type="ECO:0000256" key="2">
    <source>
        <dbReference type="ARBA" id="ARBA00023002"/>
    </source>
</evidence>
<dbReference type="RefSeq" id="WP_379821128.1">
    <property type="nucleotide sequence ID" value="NZ_JBHUMD010000026.1"/>
</dbReference>
<dbReference type="InterPro" id="IPR002569">
    <property type="entry name" value="Met_Sox_Rdtase_MsrA_dom"/>
</dbReference>
<dbReference type="Pfam" id="PF01625">
    <property type="entry name" value="PMSR"/>
    <property type="match status" value="1"/>
</dbReference>
<dbReference type="Proteomes" id="UP001597480">
    <property type="component" value="Unassembled WGS sequence"/>
</dbReference>
<keyword evidence="7" id="KW-1185">Reference proteome</keyword>
<evidence type="ECO:0000256" key="3">
    <source>
        <dbReference type="ARBA" id="ARBA00047806"/>
    </source>
</evidence>
<comment type="caution">
    <text evidence="6">The sequence shown here is derived from an EMBL/GenBank/DDBJ whole genome shotgun (WGS) entry which is preliminary data.</text>
</comment>
<reference evidence="7" key="1">
    <citation type="journal article" date="2019" name="Int. J. Syst. Evol. Microbiol.">
        <title>The Global Catalogue of Microorganisms (GCM) 10K type strain sequencing project: providing services to taxonomists for standard genome sequencing and annotation.</title>
        <authorList>
            <consortium name="The Broad Institute Genomics Platform"/>
            <consortium name="The Broad Institute Genome Sequencing Center for Infectious Disease"/>
            <person name="Wu L."/>
            <person name="Ma J."/>
        </authorList>
    </citation>
    <scope>NUCLEOTIDE SEQUENCE [LARGE SCALE GENOMIC DNA]</scope>
    <source>
        <strain evidence="7">KCTC 42107</strain>
    </source>
</reference>
<accession>A0ABW5NVF9</accession>
<evidence type="ECO:0000313" key="7">
    <source>
        <dbReference type="Proteomes" id="UP001597480"/>
    </source>
</evidence>
<feature type="domain" description="Peptide methionine sulphoxide reductase MsrA" evidence="5">
    <location>
        <begin position="5"/>
        <end position="140"/>
    </location>
</feature>
<dbReference type="SUPFAM" id="SSF55068">
    <property type="entry name" value="Peptide methionine sulfoxide reductase"/>
    <property type="match status" value="1"/>
</dbReference>
<keyword evidence="2 6" id="KW-0560">Oxidoreductase</keyword>
<evidence type="ECO:0000256" key="4">
    <source>
        <dbReference type="ARBA" id="ARBA00048782"/>
    </source>
</evidence>
<dbReference type="EC" id="1.8.4.11" evidence="1"/>
<sequence>MFKKAGFGGGCHWCTEAVFSSLKGVQSVKQGWIASTGNNSSFSEGVIIEFDESIISFETLIAIHLYTHSSTSQHSMRGKYRSAIYTFDDHDAEIVMQTIETLQSEFNEPFVTMVLPFKEFSLSRDELLDYYFSNPRKPFCERYITPKLKLIMERFSNVANNDKLKHL</sequence>
<proteinExistence type="predicted"/>
<dbReference type="Gene3D" id="3.30.1060.10">
    <property type="entry name" value="Peptide methionine sulphoxide reductase MsrA"/>
    <property type="match status" value="1"/>
</dbReference>
<evidence type="ECO:0000256" key="1">
    <source>
        <dbReference type="ARBA" id="ARBA00012502"/>
    </source>
</evidence>
<protein>
    <recommendedName>
        <fullName evidence="1">peptide-methionine (S)-S-oxide reductase</fullName>
        <ecNumber evidence="1">1.8.4.11</ecNumber>
    </recommendedName>
</protein>
<evidence type="ECO:0000259" key="5">
    <source>
        <dbReference type="Pfam" id="PF01625"/>
    </source>
</evidence>
<comment type="catalytic activity">
    <reaction evidence="4">
        <text>[thioredoxin]-disulfide + L-methionine + H2O = L-methionine (S)-S-oxide + [thioredoxin]-dithiol</text>
        <dbReference type="Rhea" id="RHEA:19993"/>
        <dbReference type="Rhea" id="RHEA-COMP:10698"/>
        <dbReference type="Rhea" id="RHEA-COMP:10700"/>
        <dbReference type="ChEBI" id="CHEBI:15377"/>
        <dbReference type="ChEBI" id="CHEBI:29950"/>
        <dbReference type="ChEBI" id="CHEBI:50058"/>
        <dbReference type="ChEBI" id="CHEBI:57844"/>
        <dbReference type="ChEBI" id="CHEBI:58772"/>
        <dbReference type="EC" id="1.8.4.11"/>
    </reaction>
</comment>
<dbReference type="GO" id="GO:0008113">
    <property type="term" value="F:peptide-methionine (S)-S-oxide reductase activity"/>
    <property type="evidence" value="ECO:0007669"/>
    <property type="project" value="UniProtKB-EC"/>
</dbReference>
<evidence type="ECO:0000313" key="6">
    <source>
        <dbReference type="EMBL" id="MFD2602696.1"/>
    </source>
</evidence>